<evidence type="ECO:0000256" key="4">
    <source>
        <dbReference type="ARBA" id="ARBA00019465"/>
    </source>
</evidence>
<dbReference type="EMBL" id="BSSV01000002">
    <property type="protein sequence ID" value="GLX84848.1"/>
    <property type="molecule type" value="Genomic_DNA"/>
</dbReference>
<comment type="caution">
    <text evidence="13">The sequence shown here is derived from an EMBL/GenBank/DDBJ whole genome shotgun (WGS) entry which is preliminary data.</text>
</comment>
<dbReference type="NCBIfam" id="TIGR00745">
    <property type="entry name" value="apbA_panE"/>
    <property type="match status" value="1"/>
</dbReference>
<dbReference type="InterPro" id="IPR013328">
    <property type="entry name" value="6PGD_dom2"/>
</dbReference>
<keyword evidence="7 10" id="KW-0560">Oxidoreductase</keyword>
<dbReference type="InterPro" id="IPR003710">
    <property type="entry name" value="ApbA"/>
</dbReference>
<evidence type="ECO:0000259" key="12">
    <source>
        <dbReference type="Pfam" id="PF08546"/>
    </source>
</evidence>
<keyword evidence="14" id="KW-1185">Reference proteome</keyword>
<reference evidence="13 14" key="1">
    <citation type="submission" date="2023-03" db="EMBL/GenBank/DDBJ databases">
        <title>Thalassotalea loyana LMG 22536T draft genome sequence.</title>
        <authorList>
            <person name="Sawabe T."/>
        </authorList>
    </citation>
    <scope>NUCLEOTIDE SEQUENCE [LARGE SCALE GENOMIC DNA]</scope>
    <source>
        <strain evidence="13 14">LMG 22536</strain>
    </source>
</reference>
<dbReference type="Gene3D" id="3.40.50.720">
    <property type="entry name" value="NAD(P)-binding Rossmann-like Domain"/>
    <property type="match status" value="1"/>
</dbReference>
<dbReference type="Proteomes" id="UP001157134">
    <property type="component" value="Unassembled WGS sequence"/>
</dbReference>
<gene>
    <name evidence="13" type="ORF">tloyanaT_11000</name>
</gene>
<dbReference type="InterPro" id="IPR008927">
    <property type="entry name" value="6-PGluconate_DH-like_C_sf"/>
</dbReference>
<evidence type="ECO:0000256" key="1">
    <source>
        <dbReference type="ARBA" id="ARBA00004994"/>
    </source>
</evidence>
<dbReference type="InterPro" id="IPR013752">
    <property type="entry name" value="KPA_reductase"/>
</dbReference>
<dbReference type="InterPro" id="IPR013332">
    <property type="entry name" value="KPR_N"/>
</dbReference>
<dbReference type="SUPFAM" id="SSF48179">
    <property type="entry name" value="6-phosphogluconate dehydrogenase C-terminal domain-like"/>
    <property type="match status" value="1"/>
</dbReference>
<evidence type="ECO:0000313" key="14">
    <source>
        <dbReference type="Proteomes" id="UP001157134"/>
    </source>
</evidence>
<evidence type="ECO:0000256" key="9">
    <source>
        <dbReference type="ARBA" id="ARBA00048793"/>
    </source>
</evidence>
<proteinExistence type="inferred from homology"/>
<evidence type="ECO:0000313" key="13">
    <source>
        <dbReference type="EMBL" id="GLX84848.1"/>
    </source>
</evidence>
<evidence type="ECO:0000256" key="3">
    <source>
        <dbReference type="ARBA" id="ARBA00013014"/>
    </source>
</evidence>
<comment type="pathway">
    <text evidence="1 10">Cofactor biosynthesis; (R)-pantothenate biosynthesis; (R)-pantoate from 3-methyl-2-oxobutanoate: step 2/2.</text>
</comment>
<comment type="function">
    <text evidence="10">Catalyzes the NADPH-dependent reduction of ketopantoate into pantoic acid.</text>
</comment>
<dbReference type="RefSeq" id="WP_284296537.1">
    <property type="nucleotide sequence ID" value="NZ_BSSV01000002.1"/>
</dbReference>
<feature type="domain" description="Ketopantoate reductase N-terminal" evidence="11">
    <location>
        <begin position="3"/>
        <end position="158"/>
    </location>
</feature>
<comment type="similarity">
    <text evidence="2 10">Belongs to the ketopantoate reductase family.</text>
</comment>
<protein>
    <recommendedName>
        <fullName evidence="4 10">2-dehydropantoate 2-reductase</fullName>
        <ecNumber evidence="3 10">1.1.1.169</ecNumber>
    </recommendedName>
    <alternativeName>
        <fullName evidence="8 10">Ketopantoate reductase</fullName>
    </alternativeName>
</protein>
<keyword evidence="6 10" id="KW-0521">NADP</keyword>
<feature type="domain" description="Ketopantoate reductase C-terminal" evidence="12">
    <location>
        <begin position="181"/>
        <end position="321"/>
    </location>
</feature>
<organism evidence="13 14">
    <name type="scientific">Thalassotalea loyana</name>
    <dbReference type="NCBI Taxonomy" id="280483"/>
    <lineage>
        <taxon>Bacteria</taxon>
        <taxon>Pseudomonadati</taxon>
        <taxon>Pseudomonadota</taxon>
        <taxon>Gammaproteobacteria</taxon>
        <taxon>Alteromonadales</taxon>
        <taxon>Colwelliaceae</taxon>
        <taxon>Thalassotalea</taxon>
    </lineage>
</organism>
<dbReference type="InterPro" id="IPR036291">
    <property type="entry name" value="NAD(P)-bd_dom_sf"/>
</dbReference>
<dbReference type="PANTHER" id="PTHR43765">
    <property type="entry name" value="2-DEHYDROPANTOATE 2-REDUCTASE-RELATED"/>
    <property type="match status" value="1"/>
</dbReference>
<comment type="catalytic activity">
    <reaction evidence="9 10">
        <text>(R)-pantoate + NADP(+) = 2-dehydropantoate + NADPH + H(+)</text>
        <dbReference type="Rhea" id="RHEA:16233"/>
        <dbReference type="ChEBI" id="CHEBI:11561"/>
        <dbReference type="ChEBI" id="CHEBI:15378"/>
        <dbReference type="ChEBI" id="CHEBI:15980"/>
        <dbReference type="ChEBI" id="CHEBI:57783"/>
        <dbReference type="ChEBI" id="CHEBI:58349"/>
        <dbReference type="EC" id="1.1.1.169"/>
    </reaction>
</comment>
<name>A0ABQ6H9Q2_9GAMM</name>
<evidence type="ECO:0000256" key="6">
    <source>
        <dbReference type="ARBA" id="ARBA00022857"/>
    </source>
</evidence>
<evidence type="ECO:0000256" key="2">
    <source>
        <dbReference type="ARBA" id="ARBA00007870"/>
    </source>
</evidence>
<dbReference type="InterPro" id="IPR050838">
    <property type="entry name" value="Ketopantoate_reductase"/>
</dbReference>
<dbReference type="PANTHER" id="PTHR43765:SF2">
    <property type="entry name" value="2-DEHYDROPANTOATE 2-REDUCTASE"/>
    <property type="match status" value="1"/>
</dbReference>
<evidence type="ECO:0000256" key="10">
    <source>
        <dbReference type="RuleBase" id="RU362068"/>
    </source>
</evidence>
<keyword evidence="5 10" id="KW-0566">Pantothenate biosynthesis</keyword>
<dbReference type="Pfam" id="PF02558">
    <property type="entry name" value="ApbA"/>
    <property type="match status" value="1"/>
</dbReference>
<evidence type="ECO:0000256" key="8">
    <source>
        <dbReference type="ARBA" id="ARBA00032024"/>
    </source>
</evidence>
<dbReference type="Gene3D" id="1.10.1040.10">
    <property type="entry name" value="N-(1-d-carboxylethyl)-l-norvaline Dehydrogenase, domain 2"/>
    <property type="match status" value="1"/>
</dbReference>
<evidence type="ECO:0000259" key="11">
    <source>
        <dbReference type="Pfam" id="PF02558"/>
    </source>
</evidence>
<dbReference type="Pfam" id="PF08546">
    <property type="entry name" value="ApbA_C"/>
    <property type="match status" value="1"/>
</dbReference>
<sequence length="325" mass="36061">MKVAIFGAGATGCYLGGILANSQVDVTLICRDYVKAPIVEHGGIGLSDYLGNASRAMPSQIVCSIDELKCNEQTPKVFDIVFVMLKCQHIMSISQDLVAITDETSSIVFMQNGLGSFDEITNSIKQRALYQGITSFNVLAMENCTYHQGTEGGFICQAFPQLQELCSHVNREREVIEPTNNINGVLYSKLMLNLNNAINAVADIPLKQELEQASFRKLLAKAMKEWLAIVRAEEVQLVQFTKVKPSLVPIILSLPTWLFKLVAKQMLLIDPKARSSMWQDIQDGKITEVDYLNGAVVRLGKKHGIETPVNQQIVEQIKQLEQSSK</sequence>
<evidence type="ECO:0000256" key="5">
    <source>
        <dbReference type="ARBA" id="ARBA00022655"/>
    </source>
</evidence>
<accession>A0ABQ6H9Q2</accession>
<dbReference type="EC" id="1.1.1.169" evidence="3 10"/>
<dbReference type="SUPFAM" id="SSF51735">
    <property type="entry name" value="NAD(P)-binding Rossmann-fold domains"/>
    <property type="match status" value="1"/>
</dbReference>
<evidence type="ECO:0000256" key="7">
    <source>
        <dbReference type="ARBA" id="ARBA00023002"/>
    </source>
</evidence>